<protein>
    <submittedName>
        <fullName evidence="1">Uncharacterized protein</fullName>
    </submittedName>
</protein>
<sequence length="149" mass="16933">MSGQDPPYTCFNTERPSEKRFSDGLCRLSRVCRPKATHAFFAPQQMSAPRKPKNRVRGCDTHPTSAARAVYALWWFTNKERPSETRFSDGLCRLSRVCRPKATHAVADLRKARDSLCGKDRVRGCATHPTQRPSESVFGRSGIYARRFL</sequence>
<keyword evidence="2" id="KW-1185">Reference proteome</keyword>
<dbReference type="HOGENOM" id="CLU_1747676_0_0_4"/>
<dbReference type="AlphaFoldDB" id="F2BF26"/>
<comment type="caution">
    <text evidence="1">The sequence shown here is derived from an EMBL/GenBank/DDBJ whole genome shotgun (WGS) entry which is preliminary data.</text>
</comment>
<dbReference type="EMBL" id="AFAY01000048">
    <property type="protein sequence ID" value="EGF08898.1"/>
    <property type="molecule type" value="Genomic_DNA"/>
</dbReference>
<proteinExistence type="predicted"/>
<gene>
    <name evidence="1" type="ORF">HMPREF9123_2333</name>
</gene>
<dbReference type="Proteomes" id="UP000004105">
    <property type="component" value="Unassembled WGS sequence"/>
</dbReference>
<evidence type="ECO:0000313" key="1">
    <source>
        <dbReference type="EMBL" id="EGF08898.1"/>
    </source>
</evidence>
<evidence type="ECO:0000313" key="2">
    <source>
        <dbReference type="Proteomes" id="UP000004105"/>
    </source>
</evidence>
<reference evidence="1 2" key="1">
    <citation type="submission" date="2011-02" db="EMBL/GenBank/DDBJ databases">
        <authorList>
            <person name="Muzny D."/>
            <person name="Qin X."/>
            <person name="Deng J."/>
            <person name="Jiang H."/>
            <person name="Liu Y."/>
            <person name="Qu J."/>
            <person name="Song X.-Z."/>
            <person name="Zhang L."/>
            <person name="Thornton R."/>
            <person name="Coyle M."/>
            <person name="Francisco L."/>
            <person name="Jackson L."/>
            <person name="Javaid M."/>
            <person name="Korchina V."/>
            <person name="Kovar C."/>
            <person name="Mata R."/>
            <person name="Mathew T."/>
            <person name="Ngo R."/>
            <person name="Nguyen L."/>
            <person name="Nguyen N."/>
            <person name="Okwuonu G."/>
            <person name="Ongeri F."/>
            <person name="Pham C."/>
            <person name="Simmons D."/>
            <person name="Wilczek-Boney K."/>
            <person name="Hale W."/>
            <person name="Jakkamsetti A."/>
            <person name="Pham P."/>
            <person name="Ruth R."/>
            <person name="San Lucas F."/>
            <person name="Warren J."/>
            <person name="Zhang J."/>
            <person name="Zhao Z."/>
            <person name="Zhou C."/>
            <person name="Zhu D."/>
            <person name="Lee S."/>
            <person name="Bess C."/>
            <person name="Blankenburg K."/>
            <person name="Forbes L."/>
            <person name="Fu Q."/>
            <person name="Gubbala S."/>
            <person name="Hirani K."/>
            <person name="Jayaseelan J.C."/>
            <person name="Lara F."/>
            <person name="Munidasa M."/>
            <person name="Palculict T."/>
            <person name="Patil S."/>
            <person name="Pu L.-L."/>
            <person name="Saada N."/>
            <person name="Tang L."/>
            <person name="Weissenberger G."/>
            <person name="Zhu Y."/>
            <person name="Hemphill L."/>
            <person name="Shang Y."/>
            <person name="Youmans B."/>
            <person name="Ayvaz T."/>
            <person name="Ross M."/>
            <person name="Santibanez J."/>
            <person name="Aqrawi P."/>
            <person name="Gross S."/>
            <person name="Joshi V."/>
            <person name="Fowler G."/>
            <person name="Nazareth L."/>
            <person name="Reid J."/>
            <person name="Worley K."/>
            <person name="Petrosino J."/>
            <person name="Highlander S."/>
            <person name="Gibbs R."/>
        </authorList>
    </citation>
    <scope>NUCLEOTIDE SEQUENCE [LARGE SCALE GENOMIC DNA]</scope>
    <source>
        <strain evidence="1 2">ATCC BAA-1200</strain>
    </source>
</reference>
<name>F2BF26_9NEIS</name>
<organism evidence="1 2">
    <name type="scientific">Neisseria bacilliformis ATCC BAA-1200</name>
    <dbReference type="NCBI Taxonomy" id="888742"/>
    <lineage>
        <taxon>Bacteria</taxon>
        <taxon>Pseudomonadati</taxon>
        <taxon>Pseudomonadota</taxon>
        <taxon>Betaproteobacteria</taxon>
        <taxon>Neisseriales</taxon>
        <taxon>Neisseriaceae</taxon>
        <taxon>Neisseria</taxon>
    </lineage>
</organism>
<accession>F2BF26</accession>